<accession>A0A0T6LK92</accession>
<dbReference type="GO" id="GO:0016628">
    <property type="term" value="F:oxidoreductase activity, acting on the CH-CH group of donors, NAD or NADP as acceptor"/>
    <property type="evidence" value="ECO:0007669"/>
    <property type="project" value="InterPro"/>
</dbReference>
<evidence type="ECO:0000313" key="4">
    <source>
        <dbReference type="Proteomes" id="UP000050867"/>
    </source>
</evidence>
<dbReference type="AlphaFoldDB" id="A0A0T6LK92"/>
<dbReference type="Gene3D" id="3.40.50.720">
    <property type="entry name" value="NAD(P)-binding Rossmann-like Domain"/>
    <property type="match status" value="1"/>
</dbReference>
<dbReference type="InterPro" id="IPR011032">
    <property type="entry name" value="GroES-like_sf"/>
</dbReference>
<dbReference type="EMBL" id="LLZU01000039">
    <property type="protein sequence ID" value="KRV46519.1"/>
    <property type="molecule type" value="Genomic_DNA"/>
</dbReference>
<dbReference type="SUPFAM" id="SSF51735">
    <property type="entry name" value="NAD(P)-binding Rossmann-fold domains"/>
    <property type="match status" value="1"/>
</dbReference>
<sequence>MTATHVTSREVRLVARPSGWPQPEDFEVAEVPVTEPPPGHVLVRNLHLSVDPYMRGRMNDQDSYVPPFELDQPMEGGAVGRVVSSRAPELPEGTHVLHPLGWREYAVLDARQATPVPTRFDNGQTVPLSTYLGVLGMTGLTAYAALVEVARLREGDVVFVSAAAGAVGSAAGQIARLRGASRVIGSAGTPEKVRLLLDEYGFDAAFDYRAGSVVEQLRSAAPEGIDVYLDNVGGDHLEAAIDVLRVHGRVAMCGMISQYNTTEATAAPHNLAKVIGKRLTLRGMLVRDHSDLREQFFHEVGGWVRTGALKYQETVVEGIDNAVEAFIGMLRGENVGKMVVSLPE</sequence>
<dbReference type="SMART" id="SM00829">
    <property type="entry name" value="PKS_ER"/>
    <property type="match status" value="1"/>
</dbReference>
<dbReference type="SUPFAM" id="SSF50129">
    <property type="entry name" value="GroES-like"/>
    <property type="match status" value="1"/>
</dbReference>
<evidence type="ECO:0000259" key="2">
    <source>
        <dbReference type="SMART" id="SM00829"/>
    </source>
</evidence>
<dbReference type="FunFam" id="3.40.50.720:FF:000121">
    <property type="entry name" value="Prostaglandin reductase 2"/>
    <property type="match status" value="1"/>
</dbReference>
<dbReference type="Pfam" id="PF16884">
    <property type="entry name" value="ADH_N_2"/>
    <property type="match status" value="1"/>
</dbReference>
<organism evidence="3 4">
    <name type="scientific">Wenjunlia vitaminophila</name>
    <name type="common">Streptomyces vitaminophilus</name>
    <dbReference type="NCBI Taxonomy" id="76728"/>
    <lineage>
        <taxon>Bacteria</taxon>
        <taxon>Bacillati</taxon>
        <taxon>Actinomycetota</taxon>
        <taxon>Actinomycetes</taxon>
        <taxon>Kitasatosporales</taxon>
        <taxon>Streptomycetaceae</taxon>
        <taxon>Wenjunlia</taxon>
    </lineage>
</organism>
<dbReference type="Pfam" id="PF00107">
    <property type="entry name" value="ADH_zinc_N"/>
    <property type="match status" value="1"/>
</dbReference>
<keyword evidence="1" id="KW-0560">Oxidoreductase</keyword>
<dbReference type="InterPro" id="IPR020843">
    <property type="entry name" value="ER"/>
</dbReference>
<dbReference type="Proteomes" id="UP000050867">
    <property type="component" value="Unassembled WGS sequence"/>
</dbReference>
<dbReference type="InterPro" id="IPR013149">
    <property type="entry name" value="ADH-like_C"/>
</dbReference>
<dbReference type="PANTHER" id="PTHR43205">
    <property type="entry name" value="PROSTAGLANDIN REDUCTASE"/>
    <property type="match status" value="1"/>
</dbReference>
<dbReference type="InterPro" id="IPR045010">
    <property type="entry name" value="MDR_fam"/>
</dbReference>
<dbReference type="OrthoDB" id="9805663at2"/>
<dbReference type="STRING" id="76728.AQ490_11545"/>
<dbReference type="Gene3D" id="3.90.180.10">
    <property type="entry name" value="Medium-chain alcohol dehydrogenases, catalytic domain"/>
    <property type="match status" value="1"/>
</dbReference>
<dbReference type="RefSeq" id="WP_018386611.1">
    <property type="nucleotide sequence ID" value="NZ_LLZU01000039.1"/>
</dbReference>
<gene>
    <name evidence="3" type="ORF">AQ490_11545</name>
</gene>
<reference evidence="3 4" key="1">
    <citation type="submission" date="2015-10" db="EMBL/GenBank/DDBJ databases">
        <title>Draft genome sequence of pyrrolomycin-producing Streptomyces vitaminophilus.</title>
        <authorList>
            <person name="Graham D.E."/>
            <person name="Mahan K.M."/>
            <person name="Klingeman D.M."/>
            <person name="Hettich R.L."/>
            <person name="Parry R.J."/>
        </authorList>
    </citation>
    <scope>NUCLEOTIDE SEQUENCE [LARGE SCALE GENOMIC DNA]</scope>
    <source>
        <strain evidence="3 4">ATCC 31673</strain>
    </source>
</reference>
<feature type="domain" description="Enoyl reductase (ER)" evidence="2">
    <location>
        <begin position="21"/>
        <end position="340"/>
    </location>
</feature>
<dbReference type="PANTHER" id="PTHR43205:SF7">
    <property type="entry name" value="PROSTAGLANDIN REDUCTASE 1"/>
    <property type="match status" value="1"/>
</dbReference>
<protein>
    <submittedName>
        <fullName evidence="3">NADP-dependent oxidoreductase</fullName>
    </submittedName>
</protein>
<evidence type="ECO:0000256" key="1">
    <source>
        <dbReference type="ARBA" id="ARBA00023002"/>
    </source>
</evidence>
<comment type="caution">
    <text evidence="3">The sequence shown here is derived from an EMBL/GenBank/DDBJ whole genome shotgun (WGS) entry which is preliminary data.</text>
</comment>
<dbReference type="CDD" id="cd05288">
    <property type="entry name" value="PGDH"/>
    <property type="match status" value="1"/>
</dbReference>
<dbReference type="InterPro" id="IPR036291">
    <property type="entry name" value="NAD(P)-bd_dom_sf"/>
</dbReference>
<proteinExistence type="predicted"/>
<name>A0A0T6LK92_WENVI</name>
<dbReference type="eggNOG" id="COG2130">
    <property type="taxonomic scope" value="Bacteria"/>
</dbReference>
<keyword evidence="4" id="KW-1185">Reference proteome</keyword>
<dbReference type="InterPro" id="IPR041694">
    <property type="entry name" value="ADH_N_2"/>
</dbReference>
<evidence type="ECO:0000313" key="3">
    <source>
        <dbReference type="EMBL" id="KRV46519.1"/>
    </source>
</evidence>